<dbReference type="PANTHER" id="PTHR31016:SF20">
    <property type="entry name" value="HEAT-INDUCIBLE TRANSCRIPTION REPRESSOR-RELATED"/>
    <property type="match status" value="1"/>
</dbReference>
<evidence type="ECO:0000313" key="2">
    <source>
        <dbReference type="EMBL" id="MED6211068.1"/>
    </source>
</evidence>
<name>A0ABU6YQ86_9FABA</name>
<feature type="region of interest" description="Disordered" evidence="1">
    <location>
        <begin position="1"/>
        <end position="75"/>
    </location>
</feature>
<feature type="compositionally biased region" description="Low complexity" evidence="1">
    <location>
        <begin position="37"/>
        <end position="51"/>
    </location>
</feature>
<comment type="caution">
    <text evidence="2">The sequence shown here is derived from an EMBL/GenBank/DDBJ whole genome shotgun (WGS) entry which is preliminary data.</text>
</comment>
<dbReference type="PANTHER" id="PTHR31016">
    <property type="entry name" value="OS04G0228100 PROTEIN"/>
    <property type="match status" value="1"/>
</dbReference>
<feature type="region of interest" description="Disordered" evidence="1">
    <location>
        <begin position="119"/>
        <end position="143"/>
    </location>
</feature>
<evidence type="ECO:0000313" key="3">
    <source>
        <dbReference type="Proteomes" id="UP001341840"/>
    </source>
</evidence>
<gene>
    <name evidence="2" type="ORF">PIB30_069990</name>
</gene>
<sequence length="222" mass="24618">MAYRRRQGGPKASTFEEDIPQTQTQSPLPENNNEIKSTSTNDSSSSSQSSSLAPQATKASATNPDHQRSKSIDGDSKAAGFWGVLAQRAKSMIDDDINTVAYPYSTSHATMPQKFRSYSFNTTTPASQSKPPYQRSESNKNNPTIRKGLEAITTSLNHLGDTFEKAFEEGRMMVENKTAELKTSIRFRGGSDSMEFNESNLKASRDVRCQLCNRVSLPHQYM</sequence>
<accession>A0ABU6YQ86</accession>
<dbReference type="EMBL" id="JASCZI010242434">
    <property type="protein sequence ID" value="MED6211068.1"/>
    <property type="molecule type" value="Genomic_DNA"/>
</dbReference>
<dbReference type="Proteomes" id="UP001341840">
    <property type="component" value="Unassembled WGS sequence"/>
</dbReference>
<feature type="compositionally biased region" description="Polar residues" evidence="1">
    <location>
        <begin position="20"/>
        <end position="36"/>
    </location>
</feature>
<organism evidence="2 3">
    <name type="scientific">Stylosanthes scabra</name>
    <dbReference type="NCBI Taxonomy" id="79078"/>
    <lineage>
        <taxon>Eukaryota</taxon>
        <taxon>Viridiplantae</taxon>
        <taxon>Streptophyta</taxon>
        <taxon>Embryophyta</taxon>
        <taxon>Tracheophyta</taxon>
        <taxon>Spermatophyta</taxon>
        <taxon>Magnoliopsida</taxon>
        <taxon>eudicotyledons</taxon>
        <taxon>Gunneridae</taxon>
        <taxon>Pentapetalae</taxon>
        <taxon>rosids</taxon>
        <taxon>fabids</taxon>
        <taxon>Fabales</taxon>
        <taxon>Fabaceae</taxon>
        <taxon>Papilionoideae</taxon>
        <taxon>50 kb inversion clade</taxon>
        <taxon>dalbergioids sensu lato</taxon>
        <taxon>Dalbergieae</taxon>
        <taxon>Pterocarpus clade</taxon>
        <taxon>Stylosanthes</taxon>
    </lineage>
</organism>
<keyword evidence="3" id="KW-1185">Reference proteome</keyword>
<reference evidence="2 3" key="1">
    <citation type="journal article" date="2023" name="Plants (Basel)">
        <title>Bridging the Gap: Combining Genomics and Transcriptomics Approaches to Understand Stylosanthes scabra, an Orphan Legume from the Brazilian Caatinga.</title>
        <authorList>
            <person name="Ferreira-Neto J.R.C."/>
            <person name="da Silva M.D."/>
            <person name="Binneck E."/>
            <person name="de Melo N.F."/>
            <person name="da Silva R.H."/>
            <person name="de Melo A.L.T.M."/>
            <person name="Pandolfi V."/>
            <person name="Bustamante F.O."/>
            <person name="Brasileiro-Vidal A.C."/>
            <person name="Benko-Iseppon A.M."/>
        </authorList>
    </citation>
    <scope>NUCLEOTIDE SEQUENCE [LARGE SCALE GENOMIC DNA]</scope>
    <source>
        <tissue evidence="2">Leaves</tissue>
    </source>
</reference>
<feature type="compositionally biased region" description="Basic and acidic residues" evidence="1">
    <location>
        <begin position="65"/>
        <end position="75"/>
    </location>
</feature>
<feature type="compositionally biased region" description="Polar residues" evidence="1">
    <location>
        <begin position="52"/>
        <end position="64"/>
    </location>
</feature>
<evidence type="ECO:0000256" key="1">
    <source>
        <dbReference type="SAM" id="MobiDB-lite"/>
    </source>
</evidence>
<protein>
    <submittedName>
        <fullName evidence="2">Uncharacterized protein</fullName>
    </submittedName>
</protein>
<proteinExistence type="predicted"/>